<feature type="domain" description="DNA polymerase III beta sliding clamp C-terminal" evidence="12">
    <location>
        <begin position="255"/>
        <end position="375"/>
    </location>
</feature>
<evidence type="ECO:0000256" key="1">
    <source>
        <dbReference type="ARBA" id="ARBA00004496"/>
    </source>
</evidence>
<keyword evidence="3 9" id="KW-0963">Cytoplasm</keyword>
<dbReference type="Gene3D" id="3.70.10.10">
    <property type="match status" value="1"/>
</dbReference>
<dbReference type="SUPFAM" id="SSF55979">
    <property type="entry name" value="DNA clamp"/>
    <property type="match status" value="3"/>
</dbReference>
<dbReference type="PIRSF" id="PIRSF000804">
    <property type="entry name" value="DNA_pol_III_b"/>
    <property type="match status" value="1"/>
</dbReference>
<comment type="similarity">
    <text evidence="2 9">Belongs to the beta sliding clamp family.</text>
</comment>
<comment type="subunit">
    <text evidence="9">Forms a ring-shaped head-to-tail homodimer around DNA.</text>
</comment>
<dbReference type="PANTHER" id="PTHR30478">
    <property type="entry name" value="DNA POLYMERASE III SUBUNIT BETA"/>
    <property type="match status" value="1"/>
</dbReference>
<dbReference type="GO" id="GO:0008408">
    <property type="term" value="F:3'-5' exonuclease activity"/>
    <property type="evidence" value="ECO:0007669"/>
    <property type="project" value="InterPro"/>
</dbReference>
<dbReference type="GO" id="GO:0006271">
    <property type="term" value="P:DNA strand elongation involved in DNA replication"/>
    <property type="evidence" value="ECO:0007669"/>
    <property type="project" value="TreeGrafter"/>
</dbReference>
<dbReference type="EMBL" id="MFDD01000014">
    <property type="protein sequence ID" value="OGE40118.1"/>
    <property type="molecule type" value="Genomic_DNA"/>
</dbReference>
<reference evidence="13 14" key="1">
    <citation type="journal article" date="2016" name="Nat. Commun.">
        <title>Thousands of microbial genomes shed light on interconnected biogeochemical processes in an aquifer system.</title>
        <authorList>
            <person name="Anantharaman K."/>
            <person name="Brown C.T."/>
            <person name="Hug L.A."/>
            <person name="Sharon I."/>
            <person name="Castelle C.J."/>
            <person name="Probst A.J."/>
            <person name="Thomas B.C."/>
            <person name="Singh A."/>
            <person name="Wilkins M.J."/>
            <person name="Karaoz U."/>
            <person name="Brodie E.L."/>
            <person name="Williams K.H."/>
            <person name="Hubbard S.S."/>
            <person name="Banfield J.F."/>
        </authorList>
    </citation>
    <scope>NUCLEOTIDE SEQUENCE [LARGE SCALE GENOMIC DNA]</scope>
</reference>
<evidence type="ECO:0000256" key="4">
    <source>
        <dbReference type="ARBA" id="ARBA00022679"/>
    </source>
</evidence>
<evidence type="ECO:0000256" key="8">
    <source>
        <dbReference type="ARBA" id="ARBA00023125"/>
    </source>
</evidence>
<dbReference type="InterPro" id="IPR022637">
    <property type="entry name" value="DNA_polIII_beta_cen"/>
</dbReference>
<evidence type="ECO:0000259" key="10">
    <source>
        <dbReference type="Pfam" id="PF00712"/>
    </source>
</evidence>
<dbReference type="Pfam" id="PF00712">
    <property type="entry name" value="DNA_pol3_beta"/>
    <property type="match status" value="1"/>
</dbReference>
<comment type="subcellular location">
    <subcellularLocation>
        <location evidence="1 9">Cytoplasm</location>
    </subcellularLocation>
</comment>
<evidence type="ECO:0000256" key="7">
    <source>
        <dbReference type="ARBA" id="ARBA00022932"/>
    </source>
</evidence>
<dbReference type="Proteomes" id="UP000177328">
    <property type="component" value="Unassembled WGS sequence"/>
</dbReference>
<dbReference type="Gene3D" id="3.10.150.10">
    <property type="entry name" value="DNA Polymerase III, subunit A, domain 2"/>
    <property type="match status" value="1"/>
</dbReference>
<comment type="function">
    <text evidence="9">Confers DNA tethering and processivity to DNA polymerases and other proteins. Acts as a clamp, forming a ring around DNA (a reaction catalyzed by the clamp-loading complex) which diffuses in an ATP-independent manner freely and bidirectionally along dsDNA. Initially characterized for its ability to contact the catalytic subunit of DNA polymerase III (Pol III), a complex, multichain enzyme responsible for most of the replicative synthesis in bacteria; Pol III exhibits 3'-5' exonuclease proofreading activity. The beta chain is required for initiation of replication as well as for processivity of DNA replication.</text>
</comment>
<dbReference type="InterPro" id="IPR046938">
    <property type="entry name" value="DNA_clamp_sf"/>
</dbReference>
<dbReference type="SMART" id="SM00480">
    <property type="entry name" value="POL3Bc"/>
    <property type="match status" value="1"/>
</dbReference>
<dbReference type="InterPro" id="IPR022634">
    <property type="entry name" value="DNA_polIII_beta_N"/>
</dbReference>
<evidence type="ECO:0000259" key="12">
    <source>
        <dbReference type="Pfam" id="PF02768"/>
    </source>
</evidence>
<evidence type="ECO:0000313" key="13">
    <source>
        <dbReference type="EMBL" id="OGE40118.1"/>
    </source>
</evidence>
<evidence type="ECO:0000313" key="14">
    <source>
        <dbReference type="Proteomes" id="UP000177328"/>
    </source>
</evidence>
<organism evidence="13 14">
    <name type="scientific">Candidatus Daviesbacteria bacterium RIFCSPHIGHO2_02_FULL_43_12</name>
    <dbReference type="NCBI Taxonomy" id="1797776"/>
    <lineage>
        <taxon>Bacteria</taxon>
        <taxon>Candidatus Daviesiibacteriota</taxon>
    </lineage>
</organism>
<keyword evidence="4 9" id="KW-0808">Transferase</keyword>
<dbReference type="InterPro" id="IPR022635">
    <property type="entry name" value="DNA_polIII_beta_C"/>
</dbReference>
<dbReference type="PANTHER" id="PTHR30478:SF0">
    <property type="entry name" value="BETA SLIDING CLAMP"/>
    <property type="match status" value="1"/>
</dbReference>
<evidence type="ECO:0000259" key="11">
    <source>
        <dbReference type="Pfam" id="PF02767"/>
    </source>
</evidence>
<dbReference type="GO" id="GO:0005737">
    <property type="term" value="C:cytoplasm"/>
    <property type="evidence" value="ECO:0007669"/>
    <property type="project" value="UniProtKB-SubCell"/>
</dbReference>
<dbReference type="InterPro" id="IPR001001">
    <property type="entry name" value="DNA_polIII_beta"/>
</dbReference>
<proteinExistence type="inferred from homology"/>
<feature type="domain" description="DNA polymerase III beta sliding clamp central" evidence="11">
    <location>
        <begin position="127"/>
        <end position="251"/>
    </location>
</feature>
<dbReference type="AlphaFoldDB" id="A0A1F5KGW0"/>
<evidence type="ECO:0000256" key="5">
    <source>
        <dbReference type="ARBA" id="ARBA00022695"/>
    </source>
</evidence>
<dbReference type="Pfam" id="PF02767">
    <property type="entry name" value="DNA_pol3_beta_2"/>
    <property type="match status" value="1"/>
</dbReference>
<keyword evidence="6 9" id="KW-0235">DNA replication</keyword>
<dbReference type="CDD" id="cd00140">
    <property type="entry name" value="beta_clamp"/>
    <property type="match status" value="1"/>
</dbReference>
<keyword evidence="7 9" id="KW-0239">DNA-directed DNA polymerase</keyword>
<feature type="domain" description="DNA polymerase III beta sliding clamp N-terminal" evidence="10">
    <location>
        <begin position="1"/>
        <end position="118"/>
    </location>
</feature>
<dbReference type="GO" id="GO:0003677">
    <property type="term" value="F:DNA binding"/>
    <property type="evidence" value="ECO:0007669"/>
    <property type="project" value="UniProtKB-UniRule"/>
</dbReference>
<evidence type="ECO:0000256" key="3">
    <source>
        <dbReference type="ARBA" id="ARBA00022490"/>
    </source>
</evidence>
<keyword evidence="5 9" id="KW-0548">Nucleotidyltransferase</keyword>
<evidence type="ECO:0000256" key="6">
    <source>
        <dbReference type="ARBA" id="ARBA00022705"/>
    </source>
</evidence>
<accession>A0A1F5KGW0</accession>
<comment type="caution">
    <text evidence="13">The sequence shown here is derived from an EMBL/GenBank/DDBJ whole genome shotgun (WGS) entry which is preliminary data.</text>
</comment>
<dbReference type="GO" id="GO:0009360">
    <property type="term" value="C:DNA polymerase III complex"/>
    <property type="evidence" value="ECO:0007669"/>
    <property type="project" value="InterPro"/>
</dbReference>
<dbReference type="Pfam" id="PF02768">
    <property type="entry name" value="DNA_pol3_beta_3"/>
    <property type="match status" value="1"/>
</dbReference>
<dbReference type="GO" id="GO:0003887">
    <property type="term" value="F:DNA-directed DNA polymerase activity"/>
    <property type="evidence" value="ECO:0007669"/>
    <property type="project" value="UniProtKB-UniRule"/>
</dbReference>
<name>A0A1F5KGW0_9BACT</name>
<gene>
    <name evidence="13" type="ORF">A3D25_04930</name>
</gene>
<protein>
    <recommendedName>
        <fullName evidence="9">Beta sliding clamp</fullName>
    </recommendedName>
</protein>
<keyword evidence="8" id="KW-0238">DNA-binding</keyword>
<evidence type="ECO:0000256" key="2">
    <source>
        <dbReference type="ARBA" id="ARBA00010752"/>
    </source>
</evidence>
<sequence length="377" mass="40464">MKISILQQDLLPALQSVARSCGVRASLAVLANILIQAQDNILKLSATNLEVGVIKVVKASIQESGEITVPAKTLLEIVSSLGTSELELVTEGDQLLITSLHFNAKLNGIPANEFPAIPLASEKSISVSAKVLALSLPQIAFAAASEDGRPILTGVLTEIHKDALELVATDGFRLAHKTADLSKQAHSPAREEFRSLIPRRTFEEVVRLIAEEAGGEENALVEVSTSDNQNQIIFKIGQTQLSSRLIEGQFPAWEKIIPQTEAATATLSRTDFLKAVKIASVFARGETANIIKINLAAGKFSISSEARELGGQETQLESVTEGEDLVIAFNSRFLTESLSACSSSQVKVQFSGSLSPTLIKPLDEPGLEYVIMPVRMN</sequence>
<evidence type="ECO:0000256" key="9">
    <source>
        <dbReference type="PIRNR" id="PIRNR000804"/>
    </source>
</evidence>
<dbReference type="NCBIfam" id="TIGR00663">
    <property type="entry name" value="dnan"/>
    <property type="match status" value="1"/>
</dbReference>